<evidence type="ECO:0000256" key="2">
    <source>
        <dbReference type="SAM" id="SignalP"/>
    </source>
</evidence>
<reference evidence="5" key="1">
    <citation type="submission" date="2019-12" db="UniProtKB">
        <authorList>
            <consortium name="WormBaseParasite"/>
        </authorList>
    </citation>
    <scope>IDENTIFICATION</scope>
</reference>
<feature type="chain" id="PRO_5024423371" evidence="2">
    <location>
        <begin position="20"/>
        <end position="429"/>
    </location>
</feature>
<evidence type="ECO:0000313" key="4">
    <source>
        <dbReference type="Proteomes" id="UP000046395"/>
    </source>
</evidence>
<dbReference type="STRING" id="70415.A0A5S6Q2R5"/>
<protein>
    <submittedName>
        <fullName evidence="5">SCP domain-containing protein</fullName>
    </submittedName>
</protein>
<evidence type="ECO:0000256" key="1">
    <source>
        <dbReference type="SAM" id="MobiDB-lite"/>
    </source>
</evidence>
<feature type="domain" description="SCP" evidence="3">
    <location>
        <begin position="204"/>
        <end position="341"/>
    </location>
</feature>
<keyword evidence="2" id="KW-0732">Signal</keyword>
<proteinExistence type="predicted"/>
<feature type="compositionally biased region" description="Basic and acidic residues" evidence="1">
    <location>
        <begin position="405"/>
        <end position="420"/>
    </location>
</feature>
<dbReference type="InterPro" id="IPR035940">
    <property type="entry name" value="CAP_sf"/>
</dbReference>
<dbReference type="SMART" id="SM00198">
    <property type="entry name" value="SCP"/>
    <property type="match status" value="1"/>
</dbReference>
<evidence type="ECO:0000313" key="5">
    <source>
        <dbReference type="WBParaSite" id="TMUE_0000001515.1"/>
    </source>
</evidence>
<dbReference type="Pfam" id="PF00188">
    <property type="entry name" value="CAP"/>
    <property type="match status" value="2"/>
</dbReference>
<name>A0A5S6Q2R5_TRIMR</name>
<sequence>MHPSFAVFAALLAIVGGQAIPLSTLEQAEFLTEHNKIRARTGSQNMECFTEWSTSLATAAAAQAARCNLTAPTNDANGYFFHSSSDRLTPAQILEQIWTTHTIAYEYLQNNCDNNLATVNECDNVRQMLWYEGGEIGCAKHQCATPSAIITVCAYTARAVPHSRPYALVPNFQPCTLCRSSFPVCRSQLCCKSTTTTAIPLSTLEQAEFLTQHNIIRARTGSQNMECFTEWSTSLASAAAAQAARCNLTAPTNDANGYFFHSSSHHLTPAEILEQIWQSYIIAYDYLQNKCDNNLTTDNECANVRQMLWYEGGEIGCAKHQCATPSAIITVCAYPARAVPHSRPYVLIPNFPPCTICRSSFPVCRSQLCCKSTTTVTPSPQPPQPGNTPAGKNERTLTTFQASSWKRDSGEKISKPKPSDRLKLLTFMR</sequence>
<dbReference type="WBParaSite" id="TMUE_0000001515.1">
    <property type="protein sequence ID" value="TMUE_0000001515.1"/>
    <property type="gene ID" value="WBGene00297405"/>
</dbReference>
<dbReference type="PANTHER" id="PTHR10334">
    <property type="entry name" value="CYSTEINE-RICH SECRETORY PROTEIN-RELATED"/>
    <property type="match status" value="1"/>
</dbReference>
<dbReference type="Proteomes" id="UP000046395">
    <property type="component" value="Unassembled WGS sequence"/>
</dbReference>
<dbReference type="Gene3D" id="3.40.33.10">
    <property type="entry name" value="CAP"/>
    <property type="match status" value="2"/>
</dbReference>
<keyword evidence="4" id="KW-1185">Reference proteome</keyword>
<dbReference type="InterPro" id="IPR001283">
    <property type="entry name" value="CRISP-related"/>
</dbReference>
<dbReference type="AlphaFoldDB" id="A0A5S6Q2R5"/>
<evidence type="ECO:0000259" key="3">
    <source>
        <dbReference type="SMART" id="SM00198"/>
    </source>
</evidence>
<accession>A0A5S6Q2R5</accession>
<organism evidence="4 5">
    <name type="scientific">Trichuris muris</name>
    <name type="common">Mouse whipworm</name>
    <dbReference type="NCBI Taxonomy" id="70415"/>
    <lineage>
        <taxon>Eukaryota</taxon>
        <taxon>Metazoa</taxon>
        <taxon>Ecdysozoa</taxon>
        <taxon>Nematoda</taxon>
        <taxon>Enoplea</taxon>
        <taxon>Dorylaimia</taxon>
        <taxon>Trichinellida</taxon>
        <taxon>Trichuridae</taxon>
        <taxon>Trichuris</taxon>
    </lineage>
</organism>
<dbReference type="SUPFAM" id="SSF55797">
    <property type="entry name" value="PR-1-like"/>
    <property type="match status" value="2"/>
</dbReference>
<dbReference type="InterPro" id="IPR014044">
    <property type="entry name" value="CAP_dom"/>
</dbReference>
<feature type="region of interest" description="Disordered" evidence="1">
    <location>
        <begin position="374"/>
        <end position="420"/>
    </location>
</feature>
<feature type="signal peptide" evidence="2">
    <location>
        <begin position="1"/>
        <end position="19"/>
    </location>
</feature>